<organism evidence="1">
    <name type="scientific">marine sediment metagenome</name>
    <dbReference type="NCBI Taxonomy" id="412755"/>
    <lineage>
        <taxon>unclassified sequences</taxon>
        <taxon>metagenomes</taxon>
        <taxon>ecological metagenomes</taxon>
    </lineage>
</organism>
<proteinExistence type="predicted"/>
<evidence type="ECO:0008006" key="2">
    <source>
        <dbReference type="Google" id="ProtNLM"/>
    </source>
</evidence>
<dbReference type="EMBL" id="LAZR01014950">
    <property type="protein sequence ID" value="KKM15251.1"/>
    <property type="molecule type" value="Genomic_DNA"/>
</dbReference>
<dbReference type="AlphaFoldDB" id="A0A0F9HIM7"/>
<evidence type="ECO:0000313" key="1">
    <source>
        <dbReference type="EMBL" id="KKM15251.1"/>
    </source>
</evidence>
<sequence length="108" mass="12264">MSYIDLLISTCTIRRFAEGVADTYGVLAKTWSDHLLLQACRLMDMKGREVKIGAEVVVAEFMLFLGDVDVTERDRVLLDGFTYEVVMVNVKQNGVGLHHKECLMVRIR</sequence>
<protein>
    <recommendedName>
        <fullName evidence="2">Phage head-tail adaptor</fullName>
    </recommendedName>
</protein>
<name>A0A0F9HIM7_9ZZZZ</name>
<comment type="caution">
    <text evidence="1">The sequence shown here is derived from an EMBL/GenBank/DDBJ whole genome shotgun (WGS) entry which is preliminary data.</text>
</comment>
<gene>
    <name evidence="1" type="ORF">LCGC14_1697900</name>
</gene>
<reference evidence="1" key="1">
    <citation type="journal article" date="2015" name="Nature">
        <title>Complex archaea that bridge the gap between prokaryotes and eukaryotes.</title>
        <authorList>
            <person name="Spang A."/>
            <person name="Saw J.H."/>
            <person name="Jorgensen S.L."/>
            <person name="Zaremba-Niedzwiedzka K."/>
            <person name="Martijn J."/>
            <person name="Lind A.E."/>
            <person name="van Eijk R."/>
            <person name="Schleper C."/>
            <person name="Guy L."/>
            <person name="Ettema T.J."/>
        </authorList>
    </citation>
    <scope>NUCLEOTIDE SEQUENCE</scope>
</reference>
<accession>A0A0F9HIM7</accession>